<dbReference type="SFLD" id="SFLDG01140">
    <property type="entry name" value="C2.B:_Phosphomannomutase_and_P"/>
    <property type="match status" value="1"/>
</dbReference>
<proteinExistence type="predicted"/>
<name>A0A9D9DK23_9FIRM</name>
<dbReference type="EMBL" id="JADINA010000030">
    <property type="protein sequence ID" value="MBO8426599.1"/>
    <property type="molecule type" value="Genomic_DNA"/>
</dbReference>
<protein>
    <submittedName>
        <fullName evidence="1">Cof-type HAD-IIB family hydrolase</fullName>
    </submittedName>
</protein>
<dbReference type="InterPro" id="IPR023214">
    <property type="entry name" value="HAD_sf"/>
</dbReference>
<comment type="caution">
    <text evidence="1">The sequence shown here is derived from an EMBL/GenBank/DDBJ whole genome shotgun (WGS) entry which is preliminary data.</text>
</comment>
<dbReference type="Proteomes" id="UP000823634">
    <property type="component" value="Unassembled WGS sequence"/>
</dbReference>
<keyword evidence="1" id="KW-0378">Hydrolase</keyword>
<sequence>MAIDNRKDRIKIVFTDIDGTLFSHKTHRIPPSAIEAIKKMQKNGIKVFLCSGRNFYLIRKSGVLDYVQPNGLVTMNGSNAIIGNSIIYRYPIPSSVVDKMIMFAKRLKFGLTLIEESEGHINMIDERVISAHEKYRTRFPQPRTFPDHYDRTVYQMIAFCGEFEEKLLAPHLEDCKFARWDEYAVDVMLKDSDKAKGIMSVLEYYGYEAKDAMSLGDGNNDMEMTLFVGTSVAMGNAVGDLKAVADYVTDDIDEDGWANACRHFGLID</sequence>
<dbReference type="InterPro" id="IPR036412">
    <property type="entry name" value="HAD-like_sf"/>
</dbReference>
<dbReference type="SUPFAM" id="SSF56784">
    <property type="entry name" value="HAD-like"/>
    <property type="match status" value="1"/>
</dbReference>
<dbReference type="PANTHER" id="PTHR10000">
    <property type="entry name" value="PHOSPHOSERINE PHOSPHATASE"/>
    <property type="match status" value="1"/>
</dbReference>
<dbReference type="NCBIfam" id="TIGR01484">
    <property type="entry name" value="HAD-SF-IIB"/>
    <property type="match status" value="1"/>
</dbReference>
<dbReference type="GO" id="GO:0016791">
    <property type="term" value="F:phosphatase activity"/>
    <property type="evidence" value="ECO:0007669"/>
    <property type="project" value="TreeGrafter"/>
</dbReference>
<dbReference type="AlphaFoldDB" id="A0A9D9DK23"/>
<gene>
    <name evidence="1" type="ORF">IAC61_04690</name>
</gene>
<reference evidence="1" key="2">
    <citation type="journal article" date="2021" name="PeerJ">
        <title>Extensive microbial diversity within the chicken gut microbiome revealed by metagenomics and culture.</title>
        <authorList>
            <person name="Gilroy R."/>
            <person name="Ravi A."/>
            <person name="Getino M."/>
            <person name="Pursley I."/>
            <person name="Horton D.L."/>
            <person name="Alikhan N.F."/>
            <person name="Baker D."/>
            <person name="Gharbi K."/>
            <person name="Hall N."/>
            <person name="Watson M."/>
            <person name="Adriaenssens E.M."/>
            <person name="Foster-Nyarko E."/>
            <person name="Jarju S."/>
            <person name="Secka A."/>
            <person name="Antonio M."/>
            <person name="Oren A."/>
            <person name="Chaudhuri R.R."/>
            <person name="La Ragione R."/>
            <person name="Hildebrand F."/>
            <person name="Pallen M.J."/>
        </authorList>
    </citation>
    <scope>NUCLEOTIDE SEQUENCE</scope>
    <source>
        <strain evidence="1">17113</strain>
    </source>
</reference>
<dbReference type="NCBIfam" id="TIGR00099">
    <property type="entry name" value="Cof-subfamily"/>
    <property type="match status" value="1"/>
</dbReference>
<dbReference type="InterPro" id="IPR000150">
    <property type="entry name" value="Cof"/>
</dbReference>
<dbReference type="Pfam" id="PF08282">
    <property type="entry name" value="Hydrolase_3"/>
    <property type="match status" value="1"/>
</dbReference>
<evidence type="ECO:0000313" key="2">
    <source>
        <dbReference type="Proteomes" id="UP000823634"/>
    </source>
</evidence>
<reference evidence="1" key="1">
    <citation type="submission" date="2020-10" db="EMBL/GenBank/DDBJ databases">
        <authorList>
            <person name="Gilroy R."/>
        </authorList>
    </citation>
    <scope>NUCLEOTIDE SEQUENCE</scope>
    <source>
        <strain evidence="1">17113</strain>
    </source>
</reference>
<dbReference type="Gene3D" id="3.40.50.1000">
    <property type="entry name" value="HAD superfamily/HAD-like"/>
    <property type="match status" value="1"/>
</dbReference>
<dbReference type="InterPro" id="IPR006379">
    <property type="entry name" value="HAD-SF_hydro_IIB"/>
</dbReference>
<dbReference type="GO" id="GO:0000287">
    <property type="term" value="F:magnesium ion binding"/>
    <property type="evidence" value="ECO:0007669"/>
    <property type="project" value="TreeGrafter"/>
</dbReference>
<organism evidence="1 2">
    <name type="scientific">Candidatus Alloenteromonas pullistercoris</name>
    <dbReference type="NCBI Taxonomy" id="2840785"/>
    <lineage>
        <taxon>Bacteria</taxon>
        <taxon>Bacillati</taxon>
        <taxon>Bacillota</taxon>
        <taxon>Bacillota incertae sedis</taxon>
        <taxon>Candidatus Alloenteromonas</taxon>
    </lineage>
</organism>
<dbReference type="Gene3D" id="3.30.1240.10">
    <property type="match status" value="1"/>
</dbReference>
<evidence type="ECO:0000313" key="1">
    <source>
        <dbReference type="EMBL" id="MBO8426599.1"/>
    </source>
</evidence>
<dbReference type="GO" id="GO:0005829">
    <property type="term" value="C:cytosol"/>
    <property type="evidence" value="ECO:0007669"/>
    <property type="project" value="TreeGrafter"/>
</dbReference>
<dbReference type="SFLD" id="SFLDS00003">
    <property type="entry name" value="Haloacid_Dehalogenase"/>
    <property type="match status" value="1"/>
</dbReference>
<accession>A0A9D9DK23</accession>
<dbReference type="PANTHER" id="PTHR10000:SF25">
    <property type="entry name" value="PHOSPHATASE YKRA-RELATED"/>
    <property type="match status" value="1"/>
</dbReference>